<keyword evidence="3" id="KW-1185">Reference proteome</keyword>
<evidence type="ECO:0000313" key="2">
    <source>
        <dbReference type="EMBL" id="KNZ56974.1"/>
    </source>
</evidence>
<feature type="transmembrane region" description="Helical" evidence="1">
    <location>
        <begin position="175"/>
        <end position="195"/>
    </location>
</feature>
<dbReference type="AlphaFoldDB" id="A0A0L6V8D6"/>
<comment type="caution">
    <text evidence="2">The sequence shown here is derived from an EMBL/GenBank/DDBJ whole genome shotgun (WGS) entry which is preliminary data.</text>
</comment>
<organism evidence="2 3">
    <name type="scientific">Puccinia sorghi</name>
    <dbReference type="NCBI Taxonomy" id="27349"/>
    <lineage>
        <taxon>Eukaryota</taxon>
        <taxon>Fungi</taxon>
        <taxon>Dikarya</taxon>
        <taxon>Basidiomycota</taxon>
        <taxon>Pucciniomycotina</taxon>
        <taxon>Pucciniomycetes</taxon>
        <taxon>Pucciniales</taxon>
        <taxon>Pucciniaceae</taxon>
        <taxon>Puccinia</taxon>
    </lineage>
</organism>
<dbReference type="Proteomes" id="UP000037035">
    <property type="component" value="Unassembled WGS sequence"/>
</dbReference>
<dbReference type="EMBL" id="LAVV01007141">
    <property type="protein sequence ID" value="KNZ56974.1"/>
    <property type="molecule type" value="Genomic_DNA"/>
</dbReference>
<reference evidence="2 3" key="1">
    <citation type="submission" date="2015-08" db="EMBL/GenBank/DDBJ databases">
        <title>Next Generation Sequencing and Analysis of the Genome of Puccinia sorghi L Schw, the Causal Agent of Maize Common Rust.</title>
        <authorList>
            <person name="Rochi L."/>
            <person name="Burguener G."/>
            <person name="Darino M."/>
            <person name="Turjanski A."/>
            <person name="Kreff E."/>
            <person name="Dieguez M.J."/>
            <person name="Sacco F."/>
        </authorList>
    </citation>
    <scope>NUCLEOTIDE SEQUENCE [LARGE SCALE GENOMIC DNA]</scope>
    <source>
        <strain evidence="2 3">RO10H11247</strain>
    </source>
</reference>
<keyword evidence="1" id="KW-0812">Transmembrane</keyword>
<proteinExistence type="predicted"/>
<evidence type="ECO:0000313" key="3">
    <source>
        <dbReference type="Proteomes" id="UP000037035"/>
    </source>
</evidence>
<keyword evidence="1" id="KW-0472">Membrane</keyword>
<gene>
    <name evidence="2" type="ORF">VP01_2274g1</name>
</gene>
<accession>A0A0L6V8D6</accession>
<feature type="transmembrane region" description="Helical" evidence="1">
    <location>
        <begin position="289"/>
        <end position="309"/>
    </location>
</feature>
<dbReference type="VEuPathDB" id="FungiDB:VP01_2274g1"/>
<keyword evidence="1" id="KW-1133">Transmembrane helix</keyword>
<protein>
    <submittedName>
        <fullName evidence="2">Uncharacterized protein</fullName>
    </submittedName>
</protein>
<feature type="transmembrane region" description="Helical" evidence="1">
    <location>
        <begin position="94"/>
        <end position="122"/>
    </location>
</feature>
<name>A0A0L6V8D6_9BASI</name>
<sequence>MSDLRIKDELFIPLGVRVPKIAWEEWKEGILIVKEGERKFGKRGLDPQILVWGWGCHNPAQEKKQKKEVITEFKRENEQGSDEILQERIYRYQFLFCFFEALAISILLELIREGLIIMSFIFHTTNGGKAWKKEYSLLDHLWETFIQIFNRWFSWFQLNLPLLYKKGRNFNTISFILYLMEFIYTYSFGGTSRIFKTSRSRLSSNFKKELLPSRQYMPVQIPSQSNPCLKLFLTFSTRISIQFDCLFFSILFTMLVGYEKPLFLPFVFFLRLLLPSTLCSLFIPRHLTLTFQLFHLTLWYDFFFFFFFFPSSSKLSKIMANSYPKRKTPSPHWHFLWNTRSSEFLCICHHLDLAKTAGTISPRVSHQNQLLVMRKLHHSHDNIH</sequence>
<evidence type="ECO:0000256" key="1">
    <source>
        <dbReference type="SAM" id="Phobius"/>
    </source>
</evidence>